<dbReference type="GeneID" id="54413721"/>
<sequence>MEMKGDEGARSKRTNFLRCVVLVCLGPRHIYKPGSGICCNITLSTLFNLHFSFLFFAQMMGVGLCVCVFSLFAFHSIVLLRSLTIGGRGRRFICFVFANTRIYTTFFCCLRRERDWAARNLDTSYFVLSGLGVYGRTDDFVAWGVGCLYACIYAVLGCAGLG</sequence>
<organism evidence="2 3">
    <name type="scientific">Dothidotthia symphoricarpi CBS 119687</name>
    <dbReference type="NCBI Taxonomy" id="1392245"/>
    <lineage>
        <taxon>Eukaryota</taxon>
        <taxon>Fungi</taxon>
        <taxon>Dikarya</taxon>
        <taxon>Ascomycota</taxon>
        <taxon>Pezizomycotina</taxon>
        <taxon>Dothideomycetes</taxon>
        <taxon>Pleosporomycetidae</taxon>
        <taxon>Pleosporales</taxon>
        <taxon>Dothidotthiaceae</taxon>
        <taxon>Dothidotthia</taxon>
    </lineage>
</organism>
<keyword evidence="3" id="KW-1185">Reference proteome</keyword>
<gene>
    <name evidence="2" type="ORF">P153DRAFT_57349</name>
</gene>
<dbReference type="EMBL" id="ML977511">
    <property type="protein sequence ID" value="KAF2127056.1"/>
    <property type="molecule type" value="Genomic_DNA"/>
</dbReference>
<reference evidence="2" key="1">
    <citation type="journal article" date="2020" name="Stud. Mycol.">
        <title>101 Dothideomycetes genomes: a test case for predicting lifestyles and emergence of pathogens.</title>
        <authorList>
            <person name="Haridas S."/>
            <person name="Albert R."/>
            <person name="Binder M."/>
            <person name="Bloem J."/>
            <person name="Labutti K."/>
            <person name="Salamov A."/>
            <person name="Andreopoulos B."/>
            <person name="Baker S."/>
            <person name="Barry K."/>
            <person name="Bills G."/>
            <person name="Bluhm B."/>
            <person name="Cannon C."/>
            <person name="Castanera R."/>
            <person name="Culley D."/>
            <person name="Daum C."/>
            <person name="Ezra D."/>
            <person name="Gonzalez J."/>
            <person name="Henrissat B."/>
            <person name="Kuo A."/>
            <person name="Liang C."/>
            <person name="Lipzen A."/>
            <person name="Lutzoni F."/>
            <person name="Magnuson J."/>
            <person name="Mondo S."/>
            <person name="Nolan M."/>
            <person name="Ohm R."/>
            <person name="Pangilinan J."/>
            <person name="Park H.-J."/>
            <person name="Ramirez L."/>
            <person name="Alfaro M."/>
            <person name="Sun H."/>
            <person name="Tritt A."/>
            <person name="Yoshinaga Y."/>
            <person name="Zwiers L.-H."/>
            <person name="Turgeon B."/>
            <person name="Goodwin S."/>
            <person name="Spatafora J."/>
            <person name="Crous P."/>
            <person name="Grigoriev I."/>
        </authorList>
    </citation>
    <scope>NUCLEOTIDE SEQUENCE</scope>
    <source>
        <strain evidence="2">CBS 119687</strain>
    </source>
</reference>
<proteinExistence type="predicted"/>
<accession>A0A6A6A673</accession>
<protein>
    <submittedName>
        <fullName evidence="2">Uncharacterized protein</fullName>
    </submittedName>
</protein>
<keyword evidence="1" id="KW-0472">Membrane</keyword>
<evidence type="ECO:0000313" key="2">
    <source>
        <dbReference type="EMBL" id="KAF2127056.1"/>
    </source>
</evidence>
<name>A0A6A6A673_9PLEO</name>
<dbReference type="AlphaFoldDB" id="A0A6A6A673"/>
<feature type="transmembrane region" description="Helical" evidence="1">
    <location>
        <begin position="53"/>
        <end position="80"/>
    </location>
</feature>
<feature type="transmembrane region" description="Helical" evidence="1">
    <location>
        <begin position="140"/>
        <end position="161"/>
    </location>
</feature>
<evidence type="ECO:0000313" key="3">
    <source>
        <dbReference type="Proteomes" id="UP000799771"/>
    </source>
</evidence>
<keyword evidence="1" id="KW-0812">Transmembrane</keyword>
<dbReference type="Proteomes" id="UP000799771">
    <property type="component" value="Unassembled WGS sequence"/>
</dbReference>
<keyword evidence="1" id="KW-1133">Transmembrane helix</keyword>
<evidence type="ECO:0000256" key="1">
    <source>
        <dbReference type="SAM" id="Phobius"/>
    </source>
</evidence>
<dbReference type="RefSeq" id="XP_033521445.1">
    <property type="nucleotide sequence ID" value="XM_033673289.1"/>
</dbReference>